<dbReference type="Proteomes" id="UP001153292">
    <property type="component" value="Chromosome 23"/>
</dbReference>
<keyword evidence="3" id="KW-1185">Reference proteome</keyword>
<reference evidence="2" key="1">
    <citation type="submission" date="2021-12" db="EMBL/GenBank/DDBJ databases">
        <authorList>
            <person name="King R."/>
        </authorList>
    </citation>
    <scope>NUCLEOTIDE SEQUENCE</scope>
</reference>
<feature type="compositionally biased region" description="Polar residues" evidence="1">
    <location>
        <begin position="51"/>
        <end position="63"/>
    </location>
</feature>
<organism evidence="2 3">
    <name type="scientific">Chilo suppressalis</name>
    <name type="common">Asiatic rice borer moth</name>
    <dbReference type="NCBI Taxonomy" id="168631"/>
    <lineage>
        <taxon>Eukaryota</taxon>
        <taxon>Metazoa</taxon>
        <taxon>Ecdysozoa</taxon>
        <taxon>Arthropoda</taxon>
        <taxon>Hexapoda</taxon>
        <taxon>Insecta</taxon>
        <taxon>Pterygota</taxon>
        <taxon>Neoptera</taxon>
        <taxon>Endopterygota</taxon>
        <taxon>Lepidoptera</taxon>
        <taxon>Glossata</taxon>
        <taxon>Ditrysia</taxon>
        <taxon>Pyraloidea</taxon>
        <taxon>Crambidae</taxon>
        <taxon>Crambinae</taxon>
        <taxon>Chilo</taxon>
    </lineage>
</organism>
<feature type="compositionally biased region" description="Basic and acidic residues" evidence="1">
    <location>
        <begin position="32"/>
        <end position="42"/>
    </location>
</feature>
<sequence length="255" mass="27450">MTNLTRSTTTDNRSTRATTANTTNLTRSTGDVSHDAIEDRNLTDPNKPGPETQTTATCSQDSDVTLTQQKQDITQSATQKRVLSLKATKHRSKTPTSQVMELPAWAEDVTDMNTFVSAVTKLTQTINKAVNDGKSVTVNNKKVIAAAAQEIMRATQVLAKTSTDAPSSSSSATPLIDPAHGCGFDKESLMAAIREGIREELKTLPTSSPSPPLFTKNFAAAVAARPKCPSRTLLAIIIKSTETGENQPTVYDKWK</sequence>
<proteinExistence type="predicted"/>
<feature type="compositionally biased region" description="Low complexity" evidence="1">
    <location>
        <begin position="1"/>
        <end position="29"/>
    </location>
</feature>
<feature type="region of interest" description="Disordered" evidence="1">
    <location>
        <begin position="1"/>
        <end position="63"/>
    </location>
</feature>
<evidence type="ECO:0000256" key="1">
    <source>
        <dbReference type="SAM" id="MobiDB-lite"/>
    </source>
</evidence>
<dbReference type="Gene3D" id="3.40.50.720">
    <property type="entry name" value="NAD(P)-binding Rossmann-like Domain"/>
    <property type="match status" value="1"/>
</dbReference>
<dbReference type="EMBL" id="OU963916">
    <property type="protein sequence ID" value="CAH0403314.1"/>
    <property type="molecule type" value="Genomic_DNA"/>
</dbReference>
<protein>
    <submittedName>
        <fullName evidence="2">Uncharacterized protein</fullName>
    </submittedName>
</protein>
<gene>
    <name evidence="2" type="ORF">CHILSU_LOCUS6583</name>
</gene>
<accession>A0ABN8BAP6</accession>
<evidence type="ECO:0000313" key="3">
    <source>
        <dbReference type="Proteomes" id="UP001153292"/>
    </source>
</evidence>
<name>A0ABN8BAP6_CHISP</name>
<evidence type="ECO:0000313" key="2">
    <source>
        <dbReference type="EMBL" id="CAH0403314.1"/>
    </source>
</evidence>